<dbReference type="CDD" id="cd04301">
    <property type="entry name" value="NAT_SF"/>
    <property type="match status" value="1"/>
</dbReference>
<feature type="domain" description="N-acetyltransferase" evidence="1">
    <location>
        <begin position="3"/>
        <end position="155"/>
    </location>
</feature>
<gene>
    <name evidence="2" type="ORF">J0A66_16410</name>
</gene>
<sequence length="155" mass="17901">MRIQVRPYRQADARALTDIFYDSIHSVGPEYYSAAQVNAWAPLPRDYMAWQARFAGKPPFVATFKDQIVGFITLEPDGHIDWTYTHKDYQRQGVATALYDYLEKQAKSAGMGHLYVEASHLARPFFASKGFVLVRQNQVRRGREILVNWSMEKLL</sequence>
<evidence type="ECO:0000313" key="2">
    <source>
        <dbReference type="EMBL" id="MBN7826820.1"/>
    </source>
</evidence>
<dbReference type="InterPro" id="IPR000182">
    <property type="entry name" value="GNAT_dom"/>
</dbReference>
<dbReference type="SUPFAM" id="SSF55729">
    <property type="entry name" value="Acyl-CoA N-acyltransferases (Nat)"/>
    <property type="match status" value="1"/>
</dbReference>
<evidence type="ECO:0000259" key="1">
    <source>
        <dbReference type="PROSITE" id="PS51186"/>
    </source>
</evidence>
<dbReference type="InterPro" id="IPR052564">
    <property type="entry name" value="N-acetyltrans/Recomb-assoc"/>
</dbReference>
<dbReference type="AlphaFoldDB" id="A0A939DQA3"/>
<accession>A0A939DQA3</accession>
<dbReference type="PANTHER" id="PTHR43451">
    <property type="entry name" value="ACETYLTRANSFERASE (GNAT) FAMILY PROTEIN"/>
    <property type="match status" value="1"/>
</dbReference>
<dbReference type="InterPro" id="IPR016181">
    <property type="entry name" value="Acyl_CoA_acyltransferase"/>
</dbReference>
<dbReference type="Gene3D" id="3.40.630.30">
    <property type="match status" value="1"/>
</dbReference>
<keyword evidence="3" id="KW-1185">Reference proteome</keyword>
<dbReference type="EMBL" id="JAFKCV010000011">
    <property type="protein sequence ID" value="MBN7826820.1"/>
    <property type="molecule type" value="Genomic_DNA"/>
</dbReference>
<organism evidence="2 3">
    <name type="scientific">Bowmanella dokdonensis</name>
    <dbReference type="NCBI Taxonomy" id="751969"/>
    <lineage>
        <taxon>Bacteria</taxon>
        <taxon>Pseudomonadati</taxon>
        <taxon>Pseudomonadota</taxon>
        <taxon>Gammaproteobacteria</taxon>
        <taxon>Alteromonadales</taxon>
        <taxon>Alteromonadaceae</taxon>
        <taxon>Bowmanella</taxon>
    </lineage>
</organism>
<dbReference type="Pfam" id="PF13673">
    <property type="entry name" value="Acetyltransf_10"/>
    <property type="match status" value="1"/>
</dbReference>
<reference evidence="2" key="1">
    <citation type="submission" date="2021-03" db="EMBL/GenBank/DDBJ databases">
        <title>novel species isolated from a fishpond in China.</title>
        <authorList>
            <person name="Lu H."/>
            <person name="Cai Z."/>
        </authorList>
    </citation>
    <scope>NUCLEOTIDE SEQUENCE</scope>
    <source>
        <strain evidence="2">JCM 30855</strain>
    </source>
</reference>
<dbReference type="RefSeq" id="WP_206574935.1">
    <property type="nucleotide sequence ID" value="NZ_JAFKCV010000011.1"/>
</dbReference>
<dbReference type="PANTHER" id="PTHR43451:SF1">
    <property type="entry name" value="ACETYLTRANSFERASE"/>
    <property type="match status" value="1"/>
</dbReference>
<dbReference type="Proteomes" id="UP000664654">
    <property type="component" value="Unassembled WGS sequence"/>
</dbReference>
<dbReference type="PROSITE" id="PS51186">
    <property type="entry name" value="GNAT"/>
    <property type="match status" value="1"/>
</dbReference>
<comment type="caution">
    <text evidence="2">The sequence shown here is derived from an EMBL/GenBank/DDBJ whole genome shotgun (WGS) entry which is preliminary data.</text>
</comment>
<name>A0A939DQA3_9ALTE</name>
<protein>
    <submittedName>
        <fullName evidence="2">GNAT family N-acetyltransferase</fullName>
    </submittedName>
</protein>
<proteinExistence type="predicted"/>
<evidence type="ECO:0000313" key="3">
    <source>
        <dbReference type="Proteomes" id="UP000664654"/>
    </source>
</evidence>
<dbReference type="GO" id="GO:0016747">
    <property type="term" value="F:acyltransferase activity, transferring groups other than amino-acyl groups"/>
    <property type="evidence" value="ECO:0007669"/>
    <property type="project" value="InterPro"/>
</dbReference>